<sequence length="109" mass="11593">AHAKAPPRTRPSSAPVPPTPGPATRRAAKREGAAEKPKKFLLVLWMPRKGSGPPSGRGVRCAVGEPQVSESRRLGSISSGATDSARNYYESLIYICRSPVLRSSLGREG</sequence>
<dbReference type="AlphaFoldDB" id="A0A9X9M9H1"/>
<name>A0A9X9M9H1_GULGU</name>
<evidence type="ECO:0000313" key="3">
    <source>
        <dbReference type="Proteomes" id="UP000269945"/>
    </source>
</evidence>
<dbReference type="Proteomes" id="UP000269945">
    <property type="component" value="Unassembled WGS sequence"/>
</dbReference>
<dbReference type="EMBL" id="CYRY02044751">
    <property type="protein sequence ID" value="VCX39867.1"/>
    <property type="molecule type" value="Genomic_DNA"/>
</dbReference>
<organism evidence="2 3">
    <name type="scientific">Gulo gulo</name>
    <name type="common">Wolverine</name>
    <name type="synonym">Gluton</name>
    <dbReference type="NCBI Taxonomy" id="48420"/>
    <lineage>
        <taxon>Eukaryota</taxon>
        <taxon>Metazoa</taxon>
        <taxon>Chordata</taxon>
        <taxon>Craniata</taxon>
        <taxon>Vertebrata</taxon>
        <taxon>Euteleostomi</taxon>
        <taxon>Mammalia</taxon>
        <taxon>Eutheria</taxon>
        <taxon>Laurasiatheria</taxon>
        <taxon>Carnivora</taxon>
        <taxon>Caniformia</taxon>
        <taxon>Musteloidea</taxon>
        <taxon>Mustelidae</taxon>
        <taxon>Guloninae</taxon>
        <taxon>Gulo</taxon>
    </lineage>
</organism>
<evidence type="ECO:0000256" key="1">
    <source>
        <dbReference type="SAM" id="MobiDB-lite"/>
    </source>
</evidence>
<proteinExistence type="predicted"/>
<keyword evidence="3" id="KW-1185">Reference proteome</keyword>
<feature type="non-terminal residue" evidence="2">
    <location>
        <position position="1"/>
    </location>
</feature>
<protein>
    <submittedName>
        <fullName evidence="2">Uncharacterized protein</fullName>
    </submittedName>
</protein>
<gene>
    <name evidence="2" type="ORF">BN2614_LOCUS11</name>
</gene>
<reference evidence="2 3" key="1">
    <citation type="submission" date="2018-10" db="EMBL/GenBank/DDBJ databases">
        <authorList>
            <person name="Ekblom R."/>
            <person name="Jareborg N."/>
        </authorList>
    </citation>
    <scope>NUCLEOTIDE SEQUENCE [LARGE SCALE GENOMIC DNA]</scope>
    <source>
        <tissue evidence="2">Muscle</tissue>
    </source>
</reference>
<accession>A0A9X9M9H1</accession>
<comment type="caution">
    <text evidence="2">The sequence shown here is derived from an EMBL/GenBank/DDBJ whole genome shotgun (WGS) entry which is preliminary data.</text>
</comment>
<feature type="region of interest" description="Disordered" evidence="1">
    <location>
        <begin position="1"/>
        <end position="35"/>
    </location>
</feature>
<evidence type="ECO:0000313" key="2">
    <source>
        <dbReference type="EMBL" id="VCX39867.1"/>
    </source>
</evidence>